<gene>
    <name evidence="3" type="ORF">GJ698_24785</name>
</gene>
<feature type="chain" id="PRO_5032585499" evidence="1">
    <location>
        <begin position="20"/>
        <end position="145"/>
    </location>
</feature>
<organism evidence="3 4">
    <name type="scientific">Duganella aquatilis</name>
    <dbReference type="NCBI Taxonomy" id="2666082"/>
    <lineage>
        <taxon>Bacteria</taxon>
        <taxon>Pseudomonadati</taxon>
        <taxon>Pseudomonadota</taxon>
        <taxon>Betaproteobacteria</taxon>
        <taxon>Burkholderiales</taxon>
        <taxon>Oxalobacteraceae</taxon>
        <taxon>Telluria group</taxon>
        <taxon>Duganella</taxon>
    </lineage>
</organism>
<keyword evidence="1" id="KW-0732">Signal</keyword>
<protein>
    <submittedName>
        <fullName evidence="3">DUF2846 domain-containing protein</fullName>
    </submittedName>
</protein>
<comment type="caution">
    <text evidence="3">The sequence shown here is derived from an EMBL/GenBank/DDBJ whole genome shotgun (WGS) entry which is preliminary data.</text>
</comment>
<dbReference type="InterPro" id="IPR022548">
    <property type="entry name" value="DUF2846"/>
</dbReference>
<feature type="domain" description="DUF2846" evidence="2">
    <location>
        <begin position="37"/>
        <end position="113"/>
    </location>
</feature>
<evidence type="ECO:0000313" key="4">
    <source>
        <dbReference type="Proteomes" id="UP000439986"/>
    </source>
</evidence>
<dbReference type="Pfam" id="PF11008">
    <property type="entry name" value="DUF2846"/>
    <property type="match status" value="1"/>
</dbReference>
<feature type="signal peptide" evidence="1">
    <location>
        <begin position="1"/>
        <end position="19"/>
    </location>
</feature>
<name>A0A844D8M2_9BURK</name>
<accession>A0A844D8M2</accession>
<keyword evidence="4" id="KW-1185">Reference proteome</keyword>
<sequence>MKIMHLALIGAIVALTGCAASGPKFSELQASTPALKADQGRVYFYRSSSMFGAAIQPAISFDGKEVGKSQPGGYFYVDTVAGSHEASASTEATNKLTFVLDKGETKYVRTSPQLGLLAGHIVPELVSAEEAKKALPDLSYTGQAK</sequence>
<reference evidence="3 4" key="1">
    <citation type="submission" date="2019-11" db="EMBL/GenBank/DDBJ databases">
        <title>Novel species isolated from a subtropical stream in China.</title>
        <authorList>
            <person name="Lu H."/>
        </authorList>
    </citation>
    <scope>NUCLEOTIDE SEQUENCE [LARGE SCALE GENOMIC DNA]</scope>
    <source>
        <strain evidence="3 4">FT26W</strain>
    </source>
</reference>
<dbReference type="PROSITE" id="PS51257">
    <property type="entry name" value="PROKAR_LIPOPROTEIN"/>
    <property type="match status" value="1"/>
</dbReference>
<dbReference type="EMBL" id="WKJL01000025">
    <property type="protein sequence ID" value="MRW87291.1"/>
    <property type="molecule type" value="Genomic_DNA"/>
</dbReference>
<evidence type="ECO:0000256" key="1">
    <source>
        <dbReference type="SAM" id="SignalP"/>
    </source>
</evidence>
<dbReference type="RefSeq" id="WP_154360542.1">
    <property type="nucleotide sequence ID" value="NZ_WKJL01000025.1"/>
</dbReference>
<evidence type="ECO:0000259" key="2">
    <source>
        <dbReference type="Pfam" id="PF11008"/>
    </source>
</evidence>
<proteinExistence type="predicted"/>
<dbReference type="AlphaFoldDB" id="A0A844D8M2"/>
<dbReference type="Proteomes" id="UP000439986">
    <property type="component" value="Unassembled WGS sequence"/>
</dbReference>
<evidence type="ECO:0000313" key="3">
    <source>
        <dbReference type="EMBL" id="MRW87291.1"/>
    </source>
</evidence>